<comment type="caution">
    <text evidence="10">The sequence shown here is derived from an EMBL/GenBank/DDBJ whole genome shotgun (WGS) entry which is preliminary data.</text>
</comment>
<dbReference type="InterPro" id="IPR037185">
    <property type="entry name" value="EmrE-like"/>
</dbReference>
<feature type="transmembrane region" description="Helical" evidence="8">
    <location>
        <begin position="236"/>
        <end position="258"/>
    </location>
</feature>
<dbReference type="SUPFAM" id="SSF103481">
    <property type="entry name" value="Multidrug resistance efflux transporter EmrE"/>
    <property type="match status" value="2"/>
</dbReference>
<feature type="transmembrane region" description="Helical" evidence="8">
    <location>
        <begin position="153"/>
        <end position="168"/>
    </location>
</feature>
<keyword evidence="6 8" id="KW-1133">Transmembrane helix</keyword>
<comment type="subcellular location">
    <subcellularLocation>
        <location evidence="1">Cell membrane</location>
        <topology evidence="1">Multi-pass membrane protein</topology>
    </subcellularLocation>
</comment>
<feature type="transmembrane region" description="Helical" evidence="8">
    <location>
        <begin position="105"/>
        <end position="122"/>
    </location>
</feature>
<evidence type="ECO:0000256" key="2">
    <source>
        <dbReference type="ARBA" id="ARBA00007362"/>
    </source>
</evidence>
<name>A0A9X3IQZ9_9LACO</name>
<dbReference type="Proteomes" id="UP001242903">
    <property type="component" value="Unassembled WGS sequence"/>
</dbReference>
<dbReference type="EMBL" id="QVOQ01000015">
    <property type="protein sequence ID" value="MCX7578980.1"/>
    <property type="molecule type" value="Genomic_DNA"/>
</dbReference>
<dbReference type="NCBIfam" id="TIGR00688">
    <property type="entry name" value="rarD"/>
    <property type="match status" value="1"/>
</dbReference>
<proteinExistence type="inferred from homology"/>
<reference evidence="11 13" key="2">
    <citation type="submission" date="2023-06" db="EMBL/GenBank/DDBJ databases">
        <title>Draft Genome Sequences of lactic acid bacteria strains isolated from fermented milk products.</title>
        <authorList>
            <person name="Elcheninov A.G."/>
            <person name="Klyukina A."/>
            <person name="Zayulina K.S."/>
            <person name="Gavirova L.A."/>
            <person name="Shcherbakova P.A."/>
            <person name="Shestakov A.I."/>
            <person name="Kublanov I.V."/>
            <person name="Kochetkova T.V."/>
        </authorList>
    </citation>
    <scope>NUCLEOTIDE SEQUENCE [LARGE SCALE GENOMIC DNA]</scope>
    <source>
        <strain evidence="11 13">TOM.81</strain>
    </source>
</reference>
<evidence type="ECO:0000313" key="10">
    <source>
        <dbReference type="EMBL" id="MCX7578980.1"/>
    </source>
</evidence>
<evidence type="ECO:0000256" key="1">
    <source>
        <dbReference type="ARBA" id="ARBA00004651"/>
    </source>
</evidence>
<dbReference type="RefSeq" id="WP_142511458.1">
    <property type="nucleotide sequence ID" value="NZ_BMBR01000017.1"/>
</dbReference>
<keyword evidence="7 8" id="KW-0472">Membrane</keyword>
<evidence type="ECO:0000313" key="11">
    <source>
        <dbReference type="EMBL" id="MDM7647210.1"/>
    </source>
</evidence>
<protein>
    <submittedName>
        <fullName evidence="10">EamA family transporter RarD</fullName>
    </submittedName>
</protein>
<feature type="transmembrane region" description="Helical" evidence="8">
    <location>
        <begin position="180"/>
        <end position="197"/>
    </location>
</feature>
<organism evidence="10 12">
    <name type="scientific">Leuconostoc falkenbergense</name>
    <dbReference type="NCBI Taxonomy" id="2766470"/>
    <lineage>
        <taxon>Bacteria</taxon>
        <taxon>Bacillati</taxon>
        <taxon>Bacillota</taxon>
        <taxon>Bacilli</taxon>
        <taxon>Lactobacillales</taxon>
        <taxon>Lactobacillaceae</taxon>
        <taxon>Leuconostoc</taxon>
    </lineage>
</organism>
<feature type="domain" description="EamA" evidence="9">
    <location>
        <begin position="6"/>
        <end position="145"/>
    </location>
</feature>
<keyword evidence="13" id="KW-1185">Reference proteome</keyword>
<evidence type="ECO:0000256" key="3">
    <source>
        <dbReference type="ARBA" id="ARBA00022448"/>
    </source>
</evidence>
<dbReference type="PANTHER" id="PTHR22911">
    <property type="entry name" value="ACYL-MALONYL CONDENSING ENZYME-RELATED"/>
    <property type="match status" value="1"/>
</dbReference>
<evidence type="ECO:0000256" key="7">
    <source>
        <dbReference type="ARBA" id="ARBA00023136"/>
    </source>
</evidence>
<evidence type="ECO:0000256" key="6">
    <source>
        <dbReference type="ARBA" id="ARBA00022989"/>
    </source>
</evidence>
<keyword evidence="3" id="KW-0813">Transport</keyword>
<dbReference type="InterPro" id="IPR000620">
    <property type="entry name" value="EamA_dom"/>
</dbReference>
<dbReference type="Proteomes" id="UP001080333">
    <property type="component" value="Unassembled WGS sequence"/>
</dbReference>
<accession>A0A9X3IQZ9</accession>
<feature type="transmembrane region" description="Helical" evidence="8">
    <location>
        <begin position="264"/>
        <end position="285"/>
    </location>
</feature>
<evidence type="ECO:0000256" key="8">
    <source>
        <dbReference type="SAM" id="Phobius"/>
    </source>
</evidence>
<evidence type="ECO:0000259" key="9">
    <source>
        <dbReference type="Pfam" id="PF00892"/>
    </source>
</evidence>
<dbReference type="Pfam" id="PF00892">
    <property type="entry name" value="EamA"/>
    <property type="match status" value="1"/>
</dbReference>
<feature type="transmembrane region" description="Helical" evidence="8">
    <location>
        <begin position="37"/>
        <end position="54"/>
    </location>
</feature>
<feature type="transmembrane region" description="Helical" evidence="8">
    <location>
        <begin position="209"/>
        <end position="229"/>
    </location>
</feature>
<dbReference type="AlphaFoldDB" id="A0A9X3IQZ9"/>
<feature type="transmembrane region" description="Helical" evidence="8">
    <location>
        <begin position="7"/>
        <end position="25"/>
    </location>
</feature>
<dbReference type="EMBL" id="JAUCAQ010000022">
    <property type="protein sequence ID" value="MDM7647210.1"/>
    <property type="molecule type" value="Genomic_DNA"/>
</dbReference>
<evidence type="ECO:0000256" key="5">
    <source>
        <dbReference type="ARBA" id="ARBA00022692"/>
    </source>
</evidence>
<keyword evidence="5 8" id="KW-0812">Transmembrane</keyword>
<dbReference type="PANTHER" id="PTHR22911:SF137">
    <property type="entry name" value="SOLUTE CARRIER FAMILY 35 MEMBER G2-RELATED"/>
    <property type="match status" value="1"/>
</dbReference>
<feature type="transmembrane region" description="Helical" evidence="8">
    <location>
        <begin position="74"/>
        <end position="93"/>
    </location>
</feature>
<evidence type="ECO:0000313" key="13">
    <source>
        <dbReference type="Proteomes" id="UP001242903"/>
    </source>
</evidence>
<evidence type="ECO:0000313" key="12">
    <source>
        <dbReference type="Proteomes" id="UP001080333"/>
    </source>
</evidence>
<comment type="similarity">
    <text evidence="2">Belongs to the EamA transporter family.</text>
</comment>
<gene>
    <name evidence="10" type="primary">rarD</name>
    <name evidence="10" type="ORF">D0502_06260</name>
    <name evidence="11" type="ORF">QUE93_09305</name>
</gene>
<feature type="transmembrane region" description="Helical" evidence="8">
    <location>
        <begin position="129"/>
        <end position="147"/>
    </location>
</feature>
<dbReference type="GeneID" id="97230347"/>
<dbReference type="GO" id="GO:0005886">
    <property type="term" value="C:plasma membrane"/>
    <property type="evidence" value="ECO:0007669"/>
    <property type="project" value="UniProtKB-SubCell"/>
</dbReference>
<evidence type="ECO:0000256" key="4">
    <source>
        <dbReference type="ARBA" id="ARBA00022475"/>
    </source>
</evidence>
<sequence length="294" mass="33440">MENKRVGIISAISAYVLWGTLSIFWELLNSVPAMDTLAYRVVFSIVTIAIVLTIQRNWSLLWQETLQLIHHRKIYYIILSSFLIAINWFIYIYMVTHHQATEASLGYYIMPLMNVAVAVIILHEKLFRFQVVALLLVIIGVLLLTYLTGSLPVNTLLMAASFCFYGLIKKQIPLPATISLALETICVAPIAIIYLWLSPYTLTQNGSFVTTLLLSSGVITVIPLILFAIANKNTDFITLGFMQYLNPTIQLLMAIFVLHEHFQIHQAIIFLFIWSGILVFVIGSIHQYKHTKLY</sequence>
<keyword evidence="4" id="KW-1003">Cell membrane</keyword>
<dbReference type="InterPro" id="IPR004626">
    <property type="entry name" value="RarD"/>
</dbReference>
<reference evidence="10" key="1">
    <citation type="submission" date="2018-08" db="EMBL/GenBank/DDBJ databases">
        <title>Draft genome sequences of Leuconostoc spp. and Weissella spp. with biocontrol potential.</title>
        <authorList>
            <person name="Lo R."/>
            <person name="Ho V.T.T."/>
            <person name="Turner M.S."/>
        </authorList>
    </citation>
    <scope>NUCLEOTIDE SEQUENCE</scope>
    <source>
        <strain evidence="10">156</strain>
    </source>
</reference>